<dbReference type="EMBL" id="JBHFPV010000002">
    <property type="protein sequence ID" value="MFH6604308.1"/>
    <property type="molecule type" value="Genomic_DNA"/>
</dbReference>
<gene>
    <name evidence="1" type="ORF">ACEZ3G_12520</name>
</gene>
<evidence type="ECO:0000313" key="1">
    <source>
        <dbReference type="EMBL" id="MFH6604308.1"/>
    </source>
</evidence>
<reference evidence="1" key="1">
    <citation type="submission" date="2024-09" db="EMBL/GenBank/DDBJ databases">
        <authorList>
            <person name="Liu J."/>
        </authorList>
    </citation>
    <scope>NUCLEOTIDE SEQUENCE</scope>
    <source>
        <strain evidence="1">NBU2967</strain>
    </source>
</reference>
<comment type="caution">
    <text evidence="1">The sequence shown here is derived from an EMBL/GenBank/DDBJ whole genome shotgun (WGS) entry which is preliminary data.</text>
</comment>
<protein>
    <submittedName>
        <fullName evidence="1">LETM1-related biofilm-associated protein</fullName>
    </submittedName>
</protein>
<organism evidence="1 2">
    <name type="scientific">Meishania litoralis</name>
    <dbReference type="NCBI Taxonomy" id="3434685"/>
    <lineage>
        <taxon>Bacteria</taxon>
        <taxon>Pseudomonadati</taxon>
        <taxon>Bacteroidota</taxon>
        <taxon>Flavobacteriia</taxon>
        <taxon>Flavobacteriales</taxon>
        <taxon>Flavobacteriaceae</taxon>
        <taxon>Meishania</taxon>
    </lineage>
</organism>
<accession>A0ACC7LKM7</accession>
<evidence type="ECO:0000313" key="2">
    <source>
        <dbReference type="Proteomes" id="UP001595191"/>
    </source>
</evidence>
<proteinExistence type="predicted"/>
<keyword evidence="2" id="KW-1185">Reference proteome</keyword>
<dbReference type="Proteomes" id="UP001595191">
    <property type="component" value="Unassembled WGS sequence"/>
</dbReference>
<sequence length="398" mass="45831">MNPSGAGWIDKFGSIIKEQQDTYLDFRDLYNSMRKTGFVYGINTKIPDFISPEHRLSEDEKAKINLLTSLYFTFKGNTGDNDFQHFLEKVLQFYKDLEVNHVSFLGKLFTGNKKSVQLEKLIDSRVYLDDNVISKTFNSIITNSLLFIDVLLFIRYLKNQNGIRDHAYTLEYLAINITYHALNSKEKNKNDERLAQLFASSLTFIDSSAENFDGSYREKLFDNSTSDSENRYFLDVACLTVWEDHTLEYKESEFIFGIGKDLGFDDDQIAGSLEEVTWFFNKNSDTIPFLKDTNLAVQFYDSMSKIVNKLIIRNSKRLQKELAESKELVALISKSTVKDLTPEEKKKVQNQLLDIFKSIPSLAIFMLPGGAVLLPIFIKLIPKLLPSSFDDNRIDKDE</sequence>
<name>A0ACC7LKM7_9FLAO</name>